<protein>
    <submittedName>
        <fullName evidence="2">Uncharacterized protein</fullName>
    </submittedName>
</protein>
<sequence length="217" mass="23362">MAAGFRRFWSDRIVTDQQDSLVAAAATAVGINMTFLLPYSMLKKGWNKTFRGLAVFDLSTGLFVPFILVTGCVIIASASRFHTTPAVHFAKHETLPAVLQVVRDPSFTALAEEARRERLRAVLDDGYVGEEAGQVVKDKPLTVYVTGQVLKEVAAEDFANLSDLAQRNALRDALLGADRDAIKGYRGNALARVKEEMGAAAYAAAIAEAEGAAETQG</sequence>
<evidence type="ECO:0000256" key="1">
    <source>
        <dbReference type="SAM" id="Phobius"/>
    </source>
</evidence>
<reference evidence="2" key="1">
    <citation type="journal article" date="2014" name="Front. Microbiol.">
        <title>High frequency of phylogenetically diverse reductive dehalogenase-homologous genes in deep subseafloor sedimentary metagenomes.</title>
        <authorList>
            <person name="Kawai M."/>
            <person name="Futagami T."/>
            <person name="Toyoda A."/>
            <person name="Takaki Y."/>
            <person name="Nishi S."/>
            <person name="Hori S."/>
            <person name="Arai W."/>
            <person name="Tsubouchi T."/>
            <person name="Morono Y."/>
            <person name="Uchiyama I."/>
            <person name="Ito T."/>
            <person name="Fujiyama A."/>
            <person name="Inagaki F."/>
            <person name="Takami H."/>
        </authorList>
    </citation>
    <scope>NUCLEOTIDE SEQUENCE</scope>
    <source>
        <strain evidence="2">Expedition CK06-06</strain>
    </source>
</reference>
<keyword evidence="1" id="KW-0812">Transmembrane</keyword>
<keyword evidence="1" id="KW-1133">Transmembrane helix</keyword>
<feature type="transmembrane region" description="Helical" evidence="1">
    <location>
        <begin position="21"/>
        <end position="42"/>
    </location>
</feature>
<comment type="caution">
    <text evidence="2">The sequence shown here is derived from an EMBL/GenBank/DDBJ whole genome shotgun (WGS) entry which is preliminary data.</text>
</comment>
<organism evidence="2">
    <name type="scientific">marine sediment metagenome</name>
    <dbReference type="NCBI Taxonomy" id="412755"/>
    <lineage>
        <taxon>unclassified sequences</taxon>
        <taxon>metagenomes</taxon>
        <taxon>ecological metagenomes</taxon>
    </lineage>
</organism>
<gene>
    <name evidence="2" type="ORF">S01H1_80654</name>
</gene>
<feature type="transmembrane region" description="Helical" evidence="1">
    <location>
        <begin position="62"/>
        <end position="81"/>
    </location>
</feature>
<proteinExistence type="predicted"/>
<name>X0Y0B4_9ZZZZ</name>
<dbReference type="EMBL" id="BARS01054488">
    <property type="protein sequence ID" value="GAG49209.1"/>
    <property type="molecule type" value="Genomic_DNA"/>
</dbReference>
<feature type="non-terminal residue" evidence="2">
    <location>
        <position position="217"/>
    </location>
</feature>
<keyword evidence="1" id="KW-0472">Membrane</keyword>
<dbReference type="AlphaFoldDB" id="X0Y0B4"/>
<evidence type="ECO:0000313" key="2">
    <source>
        <dbReference type="EMBL" id="GAG49209.1"/>
    </source>
</evidence>
<accession>X0Y0B4</accession>